<evidence type="ECO:0000313" key="2">
    <source>
        <dbReference type="Proteomes" id="UP000029640"/>
    </source>
</evidence>
<dbReference type="HOGENOM" id="CLU_3118482_0_0_6"/>
<protein>
    <submittedName>
        <fullName evidence="1">Uncharacterized protein</fullName>
    </submittedName>
</protein>
<organism evidence="1 2">
    <name type="scientific">Pseudohaliea rubra DSM 19751</name>
    <dbReference type="NCBI Taxonomy" id="1265313"/>
    <lineage>
        <taxon>Bacteria</taxon>
        <taxon>Pseudomonadati</taxon>
        <taxon>Pseudomonadota</taxon>
        <taxon>Gammaproteobacteria</taxon>
        <taxon>Cellvibrionales</taxon>
        <taxon>Halieaceae</taxon>
        <taxon>Pseudohaliea</taxon>
    </lineage>
</organism>
<comment type="caution">
    <text evidence="1">The sequence shown here is derived from an EMBL/GenBank/DDBJ whole genome shotgun (WGS) entry which is preliminary data.</text>
</comment>
<gene>
    <name evidence="1" type="ORF">HRUBRA_02628</name>
</gene>
<accession>A0A095VMS6</accession>
<reference evidence="1 2" key="1">
    <citation type="journal article" date="2014" name="Genome Announc.">
        <title>Genome Sequence of Gammaproteobacterial Pseudohaliea rubra Type Strain DSM 19751, Isolated from Coastal Seawater of the Mediterranean Sea.</title>
        <authorList>
            <person name="Spring S."/>
            <person name="Fiebig A."/>
            <person name="Riedel T."/>
            <person name="Goker M."/>
            <person name="Klenk H.P."/>
        </authorList>
    </citation>
    <scope>NUCLEOTIDE SEQUENCE [LARGE SCALE GENOMIC DNA]</scope>
    <source>
        <strain evidence="1 2">DSM 19751</strain>
    </source>
</reference>
<dbReference type="STRING" id="1265313.HRUBRA_02628"/>
<evidence type="ECO:0000313" key="1">
    <source>
        <dbReference type="EMBL" id="KGE02787.1"/>
    </source>
</evidence>
<dbReference type="EMBL" id="AUVB01000084">
    <property type="protein sequence ID" value="KGE02787.1"/>
    <property type="molecule type" value="Genomic_DNA"/>
</dbReference>
<dbReference type="Proteomes" id="UP000029640">
    <property type="component" value="Unassembled WGS sequence"/>
</dbReference>
<dbReference type="AlphaFoldDB" id="A0A095VMS6"/>
<keyword evidence="2" id="KW-1185">Reference proteome</keyword>
<proteinExistence type="predicted"/>
<sequence>MSRSGRFHARVATGLGEGGALYRLGKPSDSCARGPQPLAVSPSLCKFSQS</sequence>
<name>A0A095VMS6_9GAMM</name>